<protein>
    <recommendedName>
        <fullName evidence="2">Sulfatase N-terminal domain-containing protein</fullName>
    </recommendedName>
</protein>
<feature type="transmembrane region" description="Helical" evidence="1">
    <location>
        <begin position="84"/>
        <end position="103"/>
    </location>
</feature>
<dbReference type="InterPro" id="IPR000917">
    <property type="entry name" value="Sulfatase_N"/>
</dbReference>
<organism evidence="3 4">
    <name type="scientific">Uabimicrobium amorphum</name>
    <dbReference type="NCBI Taxonomy" id="2596890"/>
    <lineage>
        <taxon>Bacteria</taxon>
        <taxon>Pseudomonadati</taxon>
        <taxon>Planctomycetota</taxon>
        <taxon>Candidatus Uabimicrobiia</taxon>
        <taxon>Candidatus Uabimicrobiales</taxon>
        <taxon>Candidatus Uabimicrobiaceae</taxon>
        <taxon>Candidatus Uabimicrobium</taxon>
    </lineage>
</organism>
<gene>
    <name evidence="3" type="ORF">UABAM_02488</name>
</gene>
<feature type="transmembrane region" description="Helical" evidence="1">
    <location>
        <begin position="115"/>
        <end position="136"/>
    </location>
</feature>
<reference evidence="3 4" key="1">
    <citation type="submission" date="2019-08" db="EMBL/GenBank/DDBJ databases">
        <title>Complete genome sequence of Candidatus Uab amorphum.</title>
        <authorList>
            <person name="Shiratori T."/>
            <person name="Suzuki S."/>
            <person name="Kakizawa Y."/>
            <person name="Ishida K."/>
        </authorList>
    </citation>
    <scope>NUCLEOTIDE SEQUENCE [LARGE SCALE GENOMIC DNA]</scope>
    <source>
        <strain evidence="3 4">SRT547</strain>
    </source>
</reference>
<keyword evidence="1" id="KW-0812">Transmembrane</keyword>
<sequence>MLKIFHPWLLAIFPTLFLFQHNMDQANFSETIVPVIITIVGTAILWGLLLLLMKDADKSAVLTSLFLVLFFSFGHIYTLVQISYGTLLCTQGVLFLIAFYVCLKMKQSFQGVRSFLNVSSTVLVALSVFNCVWFLYSAKEFKSPQSVVDNGQKDVLQKPDIYYIVVDGYARQDVLKDLYHYDNSPFVSFLEDNGFFVAQKSRSNYPQTYLSLASSLNLTYLNHLRVQLGKSYRSRTPLKRMIYENSVAYFLKKHGYKLTAFSSGYSGTELTNADSYLAANRYPISEFQRVLMNVTPLVRVSHAPLLNLVAEGNHVAHRKRILYTLDKLGHLENESPTFVFAHIVCPHPPFVFDSEGKIPPHTFALKDGHRKQGEDVAVYIKSYREQVNFLNGKLQQAVTQILQKSREAIIMIQADHGPSLQIDSNDYKAANCTEKFSILNAYYFPNKKYENLYPEISPVNSFRVVFHEYFSTELKLLPDKSYFASWAYPYDFIELSEENFEKK</sequence>
<evidence type="ECO:0000259" key="2">
    <source>
        <dbReference type="Pfam" id="PF00884"/>
    </source>
</evidence>
<dbReference type="EMBL" id="AP019860">
    <property type="protein sequence ID" value="BBM84132.1"/>
    <property type="molecule type" value="Genomic_DNA"/>
</dbReference>
<dbReference type="Pfam" id="PF00884">
    <property type="entry name" value="Sulfatase"/>
    <property type="match status" value="1"/>
</dbReference>
<dbReference type="KEGG" id="uam:UABAM_02488"/>
<dbReference type="SUPFAM" id="SSF53649">
    <property type="entry name" value="Alkaline phosphatase-like"/>
    <property type="match status" value="1"/>
</dbReference>
<feature type="transmembrane region" description="Helical" evidence="1">
    <location>
        <begin position="33"/>
        <end position="53"/>
    </location>
</feature>
<dbReference type="AlphaFoldDB" id="A0A5S9F4D9"/>
<keyword evidence="1" id="KW-0472">Membrane</keyword>
<dbReference type="Proteomes" id="UP000326354">
    <property type="component" value="Chromosome"/>
</dbReference>
<evidence type="ECO:0000313" key="4">
    <source>
        <dbReference type="Proteomes" id="UP000326354"/>
    </source>
</evidence>
<dbReference type="InterPro" id="IPR017850">
    <property type="entry name" value="Alkaline_phosphatase_core_sf"/>
</dbReference>
<dbReference type="Gene3D" id="3.40.720.10">
    <property type="entry name" value="Alkaline Phosphatase, subunit A"/>
    <property type="match status" value="1"/>
</dbReference>
<feature type="domain" description="Sulfatase N-terminal" evidence="2">
    <location>
        <begin position="159"/>
        <end position="454"/>
    </location>
</feature>
<proteinExistence type="predicted"/>
<dbReference type="RefSeq" id="WP_151968306.1">
    <property type="nucleotide sequence ID" value="NZ_AP019860.1"/>
</dbReference>
<keyword evidence="1" id="KW-1133">Transmembrane helix</keyword>
<evidence type="ECO:0000313" key="3">
    <source>
        <dbReference type="EMBL" id="BBM84132.1"/>
    </source>
</evidence>
<accession>A0A5S9F4D9</accession>
<keyword evidence="4" id="KW-1185">Reference proteome</keyword>
<name>A0A5S9F4D9_UABAM</name>
<dbReference type="OrthoDB" id="681113at2"/>
<evidence type="ECO:0000256" key="1">
    <source>
        <dbReference type="SAM" id="Phobius"/>
    </source>
</evidence>
<feature type="transmembrane region" description="Helical" evidence="1">
    <location>
        <begin position="60"/>
        <end position="78"/>
    </location>
</feature>